<name>A0ACC8XDF9_9FIRM</name>
<comment type="caution">
    <text evidence="1">The sequence shown here is derived from an EMBL/GenBank/DDBJ whole genome shotgun (WGS) entry which is preliminary data.</text>
</comment>
<accession>A0ACC8XDF9</accession>
<dbReference type="EMBL" id="LJDB01000044">
    <property type="protein sequence ID" value="ONI40894.1"/>
    <property type="molecule type" value="Genomic_DNA"/>
</dbReference>
<dbReference type="Proteomes" id="UP000188605">
    <property type="component" value="Unassembled WGS sequence"/>
</dbReference>
<reference evidence="1" key="1">
    <citation type="submission" date="2016-08" db="EMBL/GenBank/DDBJ databases">
        <authorList>
            <person name="Ngugi D.K."/>
            <person name="Miyake S."/>
            <person name="Stingl U."/>
        </authorList>
    </citation>
    <scope>NUCLEOTIDE SEQUENCE</scope>
    <source>
        <strain evidence="1">SCG-B11WGA-EpuloA1</strain>
    </source>
</reference>
<proteinExistence type="predicted"/>
<organism evidence="1 2">
    <name type="scientific">Candidatus Epulonipiscium fishelsonii</name>
    <dbReference type="NCBI Taxonomy" id="77094"/>
    <lineage>
        <taxon>Bacteria</taxon>
        <taxon>Bacillati</taxon>
        <taxon>Bacillota</taxon>
        <taxon>Clostridia</taxon>
        <taxon>Lachnospirales</taxon>
        <taxon>Lachnospiraceae</taxon>
        <taxon>Candidatus Epulonipiscium</taxon>
    </lineage>
</organism>
<evidence type="ECO:0000313" key="2">
    <source>
        <dbReference type="Proteomes" id="UP000188605"/>
    </source>
</evidence>
<protein>
    <submittedName>
        <fullName evidence="1">Uncharacterized protein</fullName>
    </submittedName>
</protein>
<gene>
    <name evidence="1" type="ORF">AN396_00885</name>
</gene>
<keyword evidence="2" id="KW-1185">Reference proteome</keyword>
<evidence type="ECO:0000313" key="1">
    <source>
        <dbReference type="EMBL" id="ONI40894.1"/>
    </source>
</evidence>
<sequence>MLIVIDAGHGGKDPGAIGVTGLYEKTVNLDIALKLAKKLESVGVNTLLTRKTNVYLTLGDRARLANDNHANYFISIHANSSNTKTANGVETLIYKPNGISEEFAQSVQLNLVEATGLVDRGIKLADLSVLRNTVMPAILVEVGFLSNEKEEALLRQDSFLEIIAQGLFNGIINFLEMETTRKPEVKPTISVVENQHWGQVAIDNLINLGLLASNKDPDAYVTWAEFATVISRLVENK</sequence>